<dbReference type="PANTHER" id="PTHR38685">
    <property type="entry name" value="CELL DIVISION PROTEIN ZIPA"/>
    <property type="match status" value="1"/>
</dbReference>
<keyword evidence="3 8" id="KW-0132">Cell division</keyword>
<evidence type="ECO:0000256" key="2">
    <source>
        <dbReference type="ARBA" id="ARBA00022519"/>
    </source>
</evidence>
<dbReference type="InterPro" id="IPR036765">
    <property type="entry name" value="ZipA_FtsZ-bd_C_sf"/>
</dbReference>
<keyword evidence="5 8" id="KW-1133">Transmembrane helix</keyword>
<feature type="domain" description="ZipA C-terminal FtsZ-binding" evidence="11">
    <location>
        <begin position="175"/>
        <end position="305"/>
    </location>
</feature>
<organism evidence="12 13">
    <name type="scientific">Zhongshania guokunii</name>
    <dbReference type="NCBI Taxonomy" id="641783"/>
    <lineage>
        <taxon>Bacteria</taxon>
        <taxon>Pseudomonadati</taxon>
        <taxon>Pseudomonadota</taxon>
        <taxon>Gammaproteobacteria</taxon>
        <taxon>Cellvibrionales</taxon>
        <taxon>Spongiibacteraceae</taxon>
        <taxon>Zhongshania</taxon>
    </lineage>
</organism>
<protein>
    <recommendedName>
        <fullName evidence="8 9">Cell division protein ZipA</fullName>
    </recommendedName>
</protein>
<evidence type="ECO:0000256" key="4">
    <source>
        <dbReference type="ARBA" id="ARBA00022692"/>
    </source>
</evidence>
<comment type="caution">
    <text evidence="12">The sequence shown here is derived from an EMBL/GenBank/DDBJ whole genome shotgun (WGS) entry which is preliminary data.</text>
</comment>
<comment type="subcellular location">
    <subcellularLocation>
        <location evidence="8">Cell inner membrane</location>
        <topology evidence="8">Single-pass type I membrane protein</topology>
    </subcellularLocation>
    <text evidence="8">Localizes to the Z ring in an FtsZ-dependent manner.</text>
</comment>
<evidence type="ECO:0000259" key="11">
    <source>
        <dbReference type="SMART" id="SM00771"/>
    </source>
</evidence>
<comment type="subunit">
    <text evidence="8">Interacts with FtsZ via their C-terminal domains.</text>
</comment>
<dbReference type="InterPro" id="IPR011919">
    <property type="entry name" value="Cell_div_ZipA"/>
</dbReference>
<feature type="compositionally biased region" description="Polar residues" evidence="10">
    <location>
        <begin position="142"/>
        <end position="155"/>
    </location>
</feature>
<dbReference type="EMBL" id="JBFRYA010000007">
    <property type="protein sequence ID" value="MEX1669286.1"/>
    <property type="molecule type" value="Genomic_DNA"/>
</dbReference>
<comment type="function">
    <text evidence="8 9">Essential cell division protein that stabilizes the FtsZ protofilaments by cross-linking them and that serves as a cytoplasmic membrane anchor for the Z ring. Also required for the recruitment to the septal ring of downstream cell division proteins.</text>
</comment>
<evidence type="ECO:0000256" key="5">
    <source>
        <dbReference type="ARBA" id="ARBA00022989"/>
    </source>
</evidence>
<accession>A0ABV3U5V0</accession>
<evidence type="ECO:0000313" key="12">
    <source>
        <dbReference type="EMBL" id="MEX1669286.1"/>
    </source>
</evidence>
<dbReference type="HAMAP" id="MF_00509">
    <property type="entry name" value="ZipA"/>
    <property type="match status" value="1"/>
</dbReference>
<evidence type="ECO:0000256" key="8">
    <source>
        <dbReference type="HAMAP-Rule" id="MF_00509"/>
    </source>
</evidence>
<evidence type="ECO:0000256" key="1">
    <source>
        <dbReference type="ARBA" id="ARBA00022475"/>
    </source>
</evidence>
<keyword evidence="6 8" id="KW-0472">Membrane</keyword>
<reference evidence="12 13" key="1">
    <citation type="journal article" date="2011" name="Int. J. Syst. Evol. Microbiol.">
        <title>Zhongshania antarctica gen. nov., sp. nov. and Zhongshania guokunii sp. nov., gammaproteobacteria respectively isolated from coastal attached (fast) ice and surface seawater of the Antarctic.</title>
        <authorList>
            <person name="Li H.J."/>
            <person name="Zhang X.Y."/>
            <person name="Chen C.X."/>
            <person name="Zhang Y.J."/>
            <person name="Gao Z.M."/>
            <person name="Yu Y."/>
            <person name="Chen X.L."/>
            <person name="Chen B."/>
            <person name="Zhang Y.Z."/>
        </authorList>
    </citation>
    <scope>NUCLEOTIDE SEQUENCE [LARGE SCALE GENOMIC DNA]</scope>
    <source>
        <strain evidence="12 13">ZS6-22T</strain>
    </source>
</reference>
<evidence type="ECO:0000256" key="10">
    <source>
        <dbReference type="SAM" id="MobiDB-lite"/>
    </source>
</evidence>
<keyword evidence="2 8" id="KW-0997">Cell inner membrane</keyword>
<keyword evidence="1 8" id="KW-1003">Cell membrane</keyword>
<dbReference type="Gene3D" id="3.30.1400.10">
    <property type="entry name" value="ZipA, C-terminal FtsZ-binding domain"/>
    <property type="match status" value="1"/>
</dbReference>
<evidence type="ECO:0000256" key="3">
    <source>
        <dbReference type="ARBA" id="ARBA00022618"/>
    </source>
</evidence>
<sequence>MDLSVRDWLIIIGALLALAVLLDGYRRMHKDRSDTIRLTPKNRREVDDDLVNPELPGGAARVIAVREQVPPSLHVKRAPNSSTPRKPVAERDGLDDVDDDILFRDPADEYSTKSAADREELHNVDAGWEGELDAHEEVAVNSAPTSDVSPTVKSSSRVDSEAKSLKSAQATPAAHQELIVLNVMSPAEKPFKGNDLLQILMACDVRYGKMNIFHRYENADGTGEIQFSVANLVEPGNFDLDEIDEFTTPGVVFFMHLPGPKDSMKAYEAMAETARCLVNNLEGELRDQTHSVATKQTLEHYKQRIRDFERRQLTLM</sequence>
<evidence type="ECO:0000256" key="6">
    <source>
        <dbReference type="ARBA" id="ARBA00023136"/>
    </source>
</evidence>
<comment type="similarity">
    <text evidence="8 9">Belongs to the ZipA family.</text>
</comment>
<gene>
    <name evidence="8 12" type="primary">zipA</name>
    <name evidence="12" type="ORF">AB4876_10210</name>
</gene>
<dbReference type="NCBIfam" id="TIGR02205">
    <property type="entry name" value="septum_zipA"/>
    <property type="match status" value="1"/>
</dbReference>
<keyword evidence="13" id="KW-1185">Reference proteome</keyword>
<dbReference type="PANTHER" id="PTHR38685:SF1">
    <property type="entry name" value="CELL DIVISION PROTEIN ZIPA"/>
    <property type="match status" value="1"/>
</dbReference>
<dbReference type="SUPFAM" id="SSF64383">
    <property type="entry name" value="Cell-division protein ZipA, C-terminal domain"/>
    <property type="match status" value="1"/>
</dbReference>
<dbReference type="InterPro" id="IPR007449">
    <property type="entry name" value="ZipA_FtsZ-bd_C"/>
</dbReference>
<dbReference type="SMART" id="SM00771">
    <property type="entry name" value="ZipA_C"/>
    <property type="match status" value="1"/>
</dbReference>
<dbReference type="RefSeq" id="WP_368381556.1">
    <property type="nucleotide sequence ID" value="NZ_JBFRYA010000007.1"/>
</dbReference>
<dbReference type="Pfam" id="PF04354">
    <property type="entry name" value="ZipA_C"/>
    <property type="match status" value="1"/>
</dbReference>
<evidence type="ECO:0000256" key="7">
    <source>
        <dbReference type="ARBA" id="ARBA00023306"/>
    </source>
</evidence>
<feature type="region of interest" description="Disordered" evidence="10">
    <location>
        <begin position="71"/>
        <end position="100"/>
    </location>
</feature>
<keyword evidence="7 8" id="KW-0131">Cell cycle</keyword>
<dbReference type="Proteomes" id="UP001557485">
    <property type="component" value="Unassembled WGS sequence"/>
</dbReference>
<dbReference type="GO" id="GO:0051301">
    <property type="term" value="P:cell division"/>
    <property type="evidence" value="ECO:0007669"/>
    <property type="project" value="UniProtKB-KW"/>
</dbReference>
<keyword evidence="4 8" id="KW-0812">Transmembrane</keyword>
<evidence type="ECO:0000313" key="13">
    <source>
        <dbReference type="Proteomes" id="UP001557485"/>
    </source>
</evidence>
<proteinExistence type="inferred from homology"/>
<feature type="region of interest" description="Disordered" evidence="10">
    <location>
        <begin position="140"/>
        <end position="169"/>
    </location>
</feature>
<evidence type="ECO:0000256" key="9">
    <source>
        <dbReference type="RuleBase" id="RU003612"/>
    </source>
</evidence>
<feature type="transmembrane region" description="Helical" evidence="8">
    <location>
        <begin position="6"/>
        <end position="25"/>
    </location>
</feature>
<name>A0ABV3U5V0_9GAMM</name>